<gene>
    <name evidence="4" type="ORF">DSLASN_20410</name>
</gene>
<organism evidence="4 5">
    <name type="scientific">Desulfoluna limicola</name>
    <dbReference type="NCBI Taxonomy" id="2810562"/>
    <lineage>
        <taxon>Bacteria</taxon>
        <taxon>Pseudomonadati</taxon>
        <taxon>Thermodesulfobacteriota</taxon>
        <taxon>Desulfobacteria</taxon>
        <taxon>Desulfobacterales</taxon>
        <taxon>Desulfolunaceae</taxon>
        <taxon>Desulfoluna</taxon>
    </lineage>
</organism>
<dbReference type="SMART" id="SM00470">
    <property type="entry name" value="ParB"/>
    <property type="match status" value="1"/>
</dbReference>
<dbReference type="EMBL" id="AP024488">
    <property type="protein sequence ID" value="BCS96409.1"/>
    <property type="molecule type" value="Genomic_DNA"/>
</dbReference>
<feature type="coiled-coil region" evidence="1">
    <location>
        <begin position="165"/>
        <end position="192"/>
    </location>
</feature>
<sequence length="243" mass="27456">MNISTMPITDLKVEEPFSTLFPVGEDTLEGIRTDMESNGYDDAFPIIVWEEKGIVVDGHTRFTAALAVGLEQVPVLIRNFENEDDAILYAFHLQRNRRNLADEDILRCLHVLDSIDDAREGADGEKRTRREKIKERASELGTSESKIDKAKKVMEHADDSIREAVETGEKSINQAFNEMQEMRRESGELKGRATSSLACGARYSKTLGKLIEELTRIRDEGWEQVSIEKALLDIETLKNIVEG</sequence>
<dbReference type="RefSeq" id="WP_236892725.1">
    <property type="nucleotide sequence ID" value="NZ_AP024488.1"/>
</dbReference>
<reference evidence="4 5" key="1">
    <citation type="submission" date="2021-02" db="EMBL/GenBank/DDBJ databases">
        <title>Complete genome of Desulfoluna sp. strain ASN36.</title>
        <authorList>
            <person name="Takahashi A."/>
            <person name="Kojima H."/>
            <person name="Fukui M."/>
        </authorList>
    </citation>
    <scope>NUCLEOTIDE SEQUENCE [LARGE SCALE GENOMIC DNA]</scope>
    <source>
        <strain evidence="4 5">ASN36</strain>
    </source>
</reference>
<name>A0ABM7PH23_9BACT</name>
<feature type="region of interest" description="Disordered" evidence="2">
    <location>
        <begin position="121"/>
        <end position="141"/>
    </location>
</feature>
<keyword evidence="1" id="KW-0175">Coiled coil</keyword>
<evidence type="ECO:0000256" key="2">
    <source>
        <dbReference type="SAM" id="MobiDB-lite"/>
    </source>
</evidence>
<feature type="compositionally biased region" description="Basic and acidic residues" evidence="2">
    <location>
        <begin position="121"/>
        <end position="138"/>
    </location>
</feature>
<evidence type="ECO:0000256" key="1">
    <source>
        <dbReference type="SAM" id="Coils"/>
    </source>
</evidence>
<evidence type="ECO:0000313" key="5">
    <source>
        <dbReference type="Proteomes" id="UP001320148"/>
    </source>
</evidence>
<feature type="domain" description="ParB-like N-terminal" evidence="3">
    <location>
        <begin position="4"/>
        <end position="97"/>
    </location>
</feature>
<proteinExistence type="predicted"/>
<keyword evidence="5" id="KW-1185">Reference proteome</keyword>
<dbReference type="InterPro" id="IPR036086">
    <property type="entry name" value="ParB/Sulfiredoxin_sf"/>
</dbReference>
<dbReference type="Proteomes" id="UP001320148">
    <property type="component" value="Chromosome"/>
</dbReference>
<protein>
    <recommendedName>
        <fullName evidence="3">ParB-like N-terminal domain-containing protein</fullName>
    </recommendedName>
</protein>
<dbReference type="SUPFAM" id="SSF110849">
    <property type="entry name" value="ParB/Sulfiredoxin"/>
    <property type="match status" value="1"/>
</dbReference>
<evidence type="ECO:0000259" key="3">
    <source>
        <dbReference type="SMART" id="SM00470"/>
    </source>
</evidence>
<evidence type="ECO:0000313" key="4">
    <source>
        <dbReference type="EMBL" id="BCS96409.1"/>
    </source>
</evidence>
<dbReference type="Gene3D" id="3.90.1530.10">
    <property type="entry name" value="Conserved hypothetical protein from pyrococcus furiosus pfu- 392566-001, ParB domain"/>
    <property type="match status" value="1"/>
</dbReference>
<dbReference type="InterPro" id="IPR003115">
    <property type="entry name" value="ParB_N"/>
</dbReference>
<accession>A0ABM7PH23</accession>